<reference evidence="3" key="1">
    <citation type="journal article" date="2016" name="Nat. Commun.">
        <title>The Gonium pectorale genome demonstrates co-option of cell cycle regulation during the evolution of multicellularity.</title>
        <authorList>
            <person name="Hanschen E.R."/>
            <person name="Marriage T.N."/>
            <person name="Ferris P.J."/>
            <person name="Hamaji T."/>
            <person name="Toyoda A."/>
            <person name="Fujiyama A."/>
            <person name="Neme R."/>
            <person name="Noguchi H."/>
            <person name="Minakuchi Y."/>
            <person name="Suzuki M."/>
            <person name="Kawai-Toyooka H."/>
            <person name="Smith D.R."/>
            <person name="Sparks H."/>
            <person name="Anderson J."/>
            <person name="Bakaric R."/>
            <person name="Luria V."/>
            <person name="Karger A."/>
            <person name="Kirschner M.W."/>
            <person name="Durand P.M."/>
            <person name="Michod R.E."/>
            <person name="Nozaki H."/>
            <person name="Olson B.J."/>
        </authorList>
    </citation>
    <scope>NUCLEOTIDE SEQUENCE [LARGE SCALE GENOMIC DNA]</scope>
    <source>
        <strain evidence="3">NIES-2863</strain>
    </source>
</reference>
<gene>
    <name evidence="2" type="ORF">GPECTOR_446g335</name>
</gene>
<dbReference type="Gene3D" id="3.10.10.10">
    <property type="entry name" value="HIV Type 1 Reverse Transcriptase, subunit A, domain 1"/>
    <property type="match status" value="1"/>
</dbReference>
<dbReference type="InterPro" id="IPR052055">
    <property type="entry name" value="Hepadnavirus_pol/RT"/>
</dbReference>
<dbReference type="InterPro" id="IPR043128">
    <property type="entry name" value="Rev_trsase/Diguanyl_cyclase"/>
</dbReference>
<dbReference type="InterPro" id="IPR043502">
    <property type="entry name" value="DNA/RNA_pol_sf"/>
</dbReference>
<organism evidence="2 3">
    <name type="scientific">Gonium pectorale</name>
    <name type="common">Green alga</name>
    <dbReference type="NCBI Taxonomy" id="33097"/>
    <lineage>
        <taxon>Eukaryota</taxon>
        <taxon>Viridiplantae</taxon>
        <taxon>Chlorophyta</taxon>
        <taxon>core chlorophytes</taxon>
        <taxon>Chlorophyceae</taxon>
        <taxon>CS clade</taxon>
        <taxon>Chlamydomonadales</taxon>
        <taxon>Volvocaceae</taxon>
        <taxon>Gonium</taxon>
    </lineage>
</organism>
<dbReference type="AlphaFoldDB" id="A0A150FW93"/>
<evidence type="ECO:0000313" key="3">
    <source>
        <dbReference type="Proteomes" id="UP000075714"/>
    </source>
</evidence>
<accession>A0A150FW93</accession>
<dbReference type="CDD" id="cd03714">
    <property type="entry name" value="RT_DIRS1"/>
    <property type="match status" value="1"/>
</dbReference>
<evidence type="ECO:0000259" key="1">
    <source>
        <dbReference type="Pfam" id="PF00078"/>
    </source>
</evidence>
<dbReference type="InterPro" id="IPR000477">
    <property type="entry name" value="RT_dom"/>
</dbReference>
<feature type="domain" description="Reverse transcriptase" evidence="1">
    <location>
        <begin position="92"/>
        <end position="232"/>
    </location>
</feature>
<name>A0A150FW93_GONPE</name>
<evidence type="ECO:0000313" key="2">
    <source>
        <dbReference type="EMBL" id="KXZ41475.1"/>
    </source>
</evidence>
<proteinExistence type="predicted"/>
<dbReference type="PANTHER" id="PTHR33050:SF7">
    <property type="entry name" value="RIBONUCLEASE H"/>
    <property type="match status" value="1"/>
</dbReference>
<dbReference type="SUPFAM" id="SSF56672">
    <property type="entry name" value="DNA/RNA polymerases"/>
    <property type="match status" value="1"/>
</dbReference>
<dbReference type="Gene3D" id="3.30.70.270">
    <property type="match status" value="1"/>
</dbReference>
<comment type="caution">
    <text evidence="2">The sequence shown here is derived from an EMBL/GenBank/DDBJ whole genome shotgun (WGS) entry which is preliminary data.</text>
</comment>
<dbReference type="Pfam" id="PF00078">
    <property type="entry name" value="RVT_1"/>
    <property type="match status" value="1"/>
</dbReference>
<dbReference type="EMBL" id="LSYV01000443">
    <property type="protein sequence ID" value="KXZ41475.1"/>
    <property type="molecule type" value="Genomic_DNA"/>
</dbReference>
<sequence>MIRQAVGRGAEPDAYLSARQPQRIHFPNHRSAAEHAGFVTAEVTKGVQTGAMAEWRSEWGPPTVINGLRVVEGKKLRLCMNPMYVNQHMEVPALKYESVRDLPGYLKRDSFMFTTDDKSGYWNLQLHPSMYLYAAFEWQGRVLYWPVLAFGFAPACWTYSLLKQELFRPLRERGVDLSYLIDDCLAAAQSRPEAQYLCRAMVRLLTALGFTLSLDKCQLQPAQRVRFLGFIVHTAAESFEVPPDKVEALVEQVRVMAQSPAGSITKRDVARVAGRIMAMSPAVATAPLHARVVGRALAGVASWDEAVGDAASFLDRAQLFVELLRTKNGKTWWRRAAAVTLRVAGDASDRAYAAFLPERELGPGASSEMRVPFTPEEASRMDRGDLSSTERELRTVSLAVQWIAEIAAELLQGGWLQYQTDSQAAECCVLGMKGRGPCLQRVDELYRLCAVVCQRVFRASVWFQWLRSQVSETPGSCVAGVALACASLVAHDYEHP</sequence>
<dbReference type="PANTHER" id="PTHR33050">
    <property type="entry name" value="REVERSE TRANSCRIPTASE DOMAIN-CONTAINING PROTEIN"/>
    <property type="match status" value="1"/>
</dbReference>
<dbReference type="STRING" id="33097.A0A150FW93"/>
<dbReference type="OrthoDB" id="538944at2759"/>
<dbReference type="Proteomes" id="UP000075714">
    <property type="component" value="Unassembled WGS sequence"/>
</dbReference>
<protein>
    <recommendedName>
        <fullName evidence="1">Reverse transcriptase domain-containing protein</fullName>
    </recommendedName>
</protein>
<keyword evidence="3" id="KW-1185">Reference proteome</keyword>